<evidence type="ECO:0000256" key="1">
    <source>
        <dbReference type="SAM" id="SignalP"/>
    </source>
</evidence>
<proteinExistence type="predicted"/>
<dbReference type="CDD" id="cd02947">
    <property type="entry name" value="TRX_family"/>
    <property type="match status" value="1"/>
</dbReference>
<evidence type="ECO:0000313" key="4">
    <source>
        <dbReference type="Proteomes" id="UP000434036"/>
    </source>
</evidence>
<dbReference type="AlphaFoldDB" id="A0A6N8U9H3"/>
<reference evidence="3 4" key="1">
    <citation type="submission" date="2019-12" db="EMBL/GenBank/DDBJ databases">
        <authorList>
            <person name="Yang R."/>
        </authorList>
    </citation>
    <scope>NUCLEOTIDE SEQUENCE [LARGE SCALE GENOMIC DNA]</scope>
    <source>
        <strain evidence="3 4">DONG20-135</strain>
    </source>
</reference>
<accession>A0A6N8U9H3</accession>
<evidence type="ECO:0000259" key="2">
    <source>
        <dbReference type="Pfam" id="PF13098"/>
    </source>
</evidence>
<dbReference type="Gene3D" id="3.40.30.10">
    <property type="entry name" value="Glutaredoxin"/>
    <property type="match status" value="1"/>
</dbReference>
<dbReference type="InterPro" id="IPR036249">
    <property type="entry name" value="Thioredoxin-like_sf"/>
</dbReference>
<sequence>MKKILICGFALLMLVSGCSKSYERDDSAGEVRYINYSDALKMKKENKTFLLMLTMPTCSHCRDMEEMLETYLLNHHVIVYNAAMIDDEGKEISTEEAQQVFLQFSGTPDINYIKKGVIEDHFSGFMSKDKFDEFVTDNQLDKKK</sequence>
<keyword evidence="4" id="KW-1185">Reference proteome</keyword>
<evidence type="ECO:0000313" key="3">
    <source>
        <dbReference type="EMBL" id="MXQ74510.1"/>
    </source>
</evidence>
<gene>
    <name evidence="3" type="ORF">GSF08_11295</name>
</gene>
<feature type="signal peptide" evidence="1">
    <location>
        <begin position="1"/>
        <end position="21"/>
    </location>
</feature>
<feature type="domain" description="Thioredoxin-like fold" evidence="2">
    <location>
        <begin position="43"/>
        <end position="133"/>
    </location>
</feature>
<reference evidence="3 4" key="2">
    <citation type="submission" date="2020-01" db="EMBL/GenBank/DDBJ databases">
        <title>Clostridiaceae sp. nov. isolated from the gut of human by culturomics.</title>
        <authorList>
            <person name="Chang Y."/>
        </authorList>
    </citation>
    <scope>NUCLEOTIDE SEQUENCE [LARGE SCALE GENOMIC DNA]</scope>
    <source>
        <strain evidence="3 4">DONG20-135</strain>
    </source>
</reference>
<feature type="chain" id="PRO_5027006759" evidence="1">
    <location>
        <begin position="22"/>
        <end position="144"/>
    </location>
</feature>
<dbReference type="EMBL" id="WUUQ01000008">
    <property type="protein sequence ID" value="MXQ74510.1"/>
    <property type="molecule type" value="Genomic_DNA"/>
</dbReference>
<dbReference type="Pfam" id="PF13098">
    <property type="entry name" value="Thioredoxin_2"/>
    <property type="match status" value="1"/>
</dbReference>
<comment type="caution">
    <text evidence="3">The sequence shown here is derived from an EMBL/GenBank/DDBJ whole genome shotgun (WGS) entry which is preliminary data.</text>
</comment>
<protein>
    <submittedName>
        <fullName evidence="3">Thioredoxin fold domain-containing protein</fullName>
    </submittedName>
</protein>
<name>A0A6N8U9H3_9FIRM</name>
<dbReference type="SUPFAM" id="SSF52833">
    <property type="entry name" value="Thioredoxin-like"/>
    <property type="match status" value="1"/>
</dbReference>
<organism evidence="3 4">
    <name type="scientific">Copranaerobaculum intestinale</name>
    <dbReference type="NCBI Taxonomy" id="2692629"/>
    <lineage>
        <taxon>Bacteria</taxon>
        <taxon>Bacillati</taxon>
        <taxon>Bacillota</taxon>
        <taxon>Erysipelotrichia</taxon>
        <taxon>Erysipelotrichales</taxon>
        <taxon>Erysipelotrichaceae</taxon>
        <taxon>Copranaerobaculum</taxon>
    </lineage>
</organism>
<dbReference type="PROSITE" id="PS51257">
    <property type="entry name" value="PROKAR_LIPOPROTEIN"/>
    <property type="match status" value="1"/>
</dbReference>
<dbReference type="Proteomes" id="UP000434036">
    <property type="component" value="Unassembled WGS sequence"/>
</dbReference>
<dbReference type="InterPro" id="IPR012336">
    <property type="entry name" value="Thioredoxin-like_fold"/>
</dbReference>
<keyword evidence="1" id="KW-0732">Signal</keyword>
<dbReference type="RefSeq" id="WP_160625893.1">
    <property type="nucleotide sequence ID" value="NZ_WUUQ01000008.1"/>
</dbReference>